<dbReference type="InterPro" id="IPR009003">
    <property type="entry name" value="Peptidase_S1_PA"/>
</dbReference>
<organism evidence="2 3">
    <name type="scientific">Acrobeloides nanus</name>
    <dbReference type="NCBI Taxonomy" id="290746"/>
    <lineage>
        <taxon>Eukaryota</taxon>
        <taxon>Metazoa</taxon>
        <taxon>Ecdysozoa</taxon>
        <taxon>Nematoda</taxon>
        <taxon>Chromadorea</taxon>
        <taxon>Rhabditida</taxon>
        <taxon>Tylenchina</taxon>
        <taxon>Cephalobomorpha</taxon>
        <taxon>Cephaloboidea</taxon>
        <taxon>Cephalobidae</taxon>
        <taxon>Acrobeloides</taxon>
    </lineage>
</organism>
<feature type="compositionally biased region" description="Basic and acidic residues" evidence="1">
    <location>
        <begin position="330"/>
        <end position="363"/>
    </location>
</feature>
<dbReference type="AlphaFoldDB" id="A0A914CBH5"/>
<dbReference type="Proteomes" id="UP000887540">
    <property type="component" value="Unplaced"/>
</dbReference>
<proteinExistence type="predicted"/>
<dbReference type="SUPFAM" id="SSF50494">
    <property type="entry name" value="Trypsin-like serine proteases"/>
    <property type="match status" value="1"/>
</dbReference>
<dbReference type="Gene3D" id="2.40.10.120">
    <property type="match status" value="1"/>
</dbReference>
<sequence length="363" mass="41793">MESKLLPELLKRLESDWTKKIDDSLNFGDQIQTIAGIREYLESKETSCLVREEDPKLPKFISGRKTPEEDHEKEKVVEFVKPYLYYMPKNQPALNDNCESYEFDGYVNGGCVTAISSTLAMTYKHRSHLKLRVYSDDDDNNNRHSIVYIRSISQPGTHYKMKVVWIEDRRDIILLSFFSPHEHFANFSEMIRGPKEFEWLIALGLSHENEQGRHLTYRSGRICSLAPDKYGRIKTSAVIDGGDSGAPCFSKEGALIGMMVSSRHSSPSLLDEYDKGIIETEIEDASIHPGESLVLSGQTIIEVKEIYYDYPIPERNPLPSRPANRKRKIEGKDESISRDREDKDDDIHFENLDIRDHNQDVEE</sequence>
<reference evidence="3" key="1">
    <citation type="submission" date="2022-11" db="UniProtKB">
        <authorList>
            <consortium name="WormBaseParasite"/>
        </authorList>
    </citation>
    <scope>IDENTIFICATION</scope>
</reference>
<evidence type="ECO:0000313" key="2">
    <source>
        <dbReference type="Proteomes" id="UP000887540"/>
    </source>
</evidence>
<evidence type="ECO:0000313" key="3">
    <source>
        <dbReference type="WBParaSite" id="ACRNAN_Path_795.g3008.t1"/>
    </source>
</evidence>
<dbReference type="WBParaSite" id="ACRNAN_Path_795.g3008.t1">
    <property type="protein sequence ID" value="ACRNAN_Path_795.g3008.t1"/>
    <property type="gene ID" value="ACRNAN_Path_795.g3008"/>
</dbReference>
<dbReference type="Pfam" id="PF13365">
    <property type="entry name" value="Trypsin_2"/>
    <property type="match status" value="1"/>
</dbReference>
<evidence type="ECO:0000256" key="1">
    <source>
        <dbReference type="SAM" id="MobiDB-lite"/>
    </source>
</evidence>
<accession>A0A914CBH5</accession>
<feature type="region of interest" description="Disordered" evidence="1">
    <location>
        <begin position="312"/>
        <end position="363"/>
    </location>
</feature>
<keyword evidence="2" id="KW-1185">Reference proteome</keyword>
<protein>
    <submittedName>
        <fullName evidence="3">Serine protease</fullName>
    </submittedName>
</protein>
<name>A0A914CBH5_9BILA</name>